<dbReference type="Gene3D" id="3.30.930.10">
    <property type="entry name" value="Bira Bifunctional Protein, Domain 2"/>
    <property type="match status" value="1"/>
</dbReference>
<dbReference type="AlphaFoldDB" id="A0A4V3AZP2"/>
<evidence type="ECO:0000256" key="2">
    <source>
        <dbReference type="ARBA" id="ARBA00005085"/>
    </source>
</evidence>
<dbReference type="OrthoDB" id="201621at2759"/>
<feature type="domain" description="BPL/LPL catalytic" evidence="5">
    <location>
        <begin position="57"/>
        <end position="241"/>
    </location>
</feature>
<dbReference type="UniPathway" id="UPA00537">
    <property type="reaction ID" value="UER00595"/>
</dbReference>
<dbReference type="Proteomes" id="UP000294933">
    <property type="component" value="Unassembled WGS sequence"/>
</dbReference>
<accession>A0A4V3AZP2</accession>
<dbReference type="CDD" id="cd16443">
    <property type="entry name" value="LplA"/>
    <property type="match status" value="1"/>
</dbReference>
<evidence type="ECO:0000313" key="6">
    <source>
        <dbReference type="EMBL" id="TDL29898.1"/>
    </source>
</evidence>
<name>A0A4V3AZP2_9AGAM</name>
<dbReference type="Gene3D" id="3.30.390.50">
    <property type="entry name" value="CO dehydrogenase flavoprotein, C-terminal domain"/>
    <property type="match status" value="1"/>
</dbReference>
<dbReference type="GO" id="GO:0005739">
    <property type="term" value="C:mitochondrion"/>
    <property type="evidence" value="ECO:0007669"/>
    <property type="project" value="TreeGrafter"/>
</dbReference>
<dbReference type="GO" id="GO:0017118">
    <property type="term" value="F:lipoyltransferase activity"/>
    <property type="evidence" value="ECO:0007669"/>
    <property type="project" value="TreeGrafter"/>
</dbReference>
<dbReference type="PANTHER" id="PTHR12561">
    <property type="entry name" value="LIPOATE-PROTEIN LIGASE"/>
    <property type="match status" value="1"/>
</dbReference>
<evidence type="ECO:0000256" key="4">
    <source>
        <dbReference type="ARBA" id="ARBA00015925"/>
    </source>
</evidence>
<keyword evidence="6" id="KW-0436">Ligase</keyword>
<keyword evidence="7" id="KW-1185">Reference proteome</keyword>
<comment type="similarity">
    <text evidence="3">Belongs to the LplA family.</text>
</comment>
<dbReference type="STRING" id="50990.A0A4V3AZP2"/>
<proteinExistence type="inferred from homology"/>
<gene>
    <name evidence="6" type="ORF">BD410DRAFT_780403</name>
</gene>
<dbReference type="SUPFAM" id="SSF55681">
    <property type="entry name" value="Class II aaRS and biotin synthetases"/>
    <property type="match status" value="1"/>
</dbReference>
<organism evidence="6 7">
    <name type="scientific">Rickenella mellea</name>
    <dbReference type="NCBI Taxonomy" id="50990"/>
    <lineage>
        <taxon>Eukaryota</taxon>
        <taxon>Fungi</taxon>
        <taxon>Dikarya</taxon>
        <taxon>Basidiomycota</taxon>
        <taxon>Agaricomycotina</taxon>
        <taxon>Agaricomycetes</taxon>
        <taxon>Hymenochaetales</taxon>
        <taxon>Rickenellaceae</taxon>
        <taxon>Rickenella</taxon>
    </lineage>
</organism>
<evidence type="ECO:0000256" key="1">
    <source>
        <dbReference type="ARBA" id="ARBA00003253"/>
    </source>
</evidence>
<reference evidence="6 7" key="1">
    <citation type="submission" date="2018-06" db="EMBL/GenBank/DDBJ databases">
        <title>A transcriptomic atlas of mushroom development highlights an independent origin of complex multicellularity.</title>
        <authorList>
            <consortium name="DOE Joint Genome Institute"/>
            <person name="Krizsan K."/>
            <person name="Almasi E."/>
            <person name="Merenyi Z."/>
            <person name="Sahu N."/>
            <person name="Viragh M."/>
            <person name="Koszo T."/>
            <person name="Mondo S."/>
            <person name="Kiss B."/>
            <person name="Balint B."/>
            <person name="Kues U."/>
            <person name="Barry K."/>
            <person name="Hegedus J.C."/>
            <person name="Henrissat B."/>
            <person name="Johnson J."/>
            <person name="Lipzen A."/>
            <person name="Ohm R."/>
            <person name="Nagy I."/>
            <person name="Pangilinan J."/>
            <person name="Yan J."/>
            <person name="Xiong Y."/>
            <person name="Grigoriev I.V."/>
            <person name="Hibbett D.S."/>
            <person name="Nagy L.G."/>
        </authorList>
    </citation>
    <scope>NUCLEOTIDE SEQUENCE [LARGE SCALE GENOMIC DNA]</scope>
    <source>
        <strain evidence="6 7">SZMC22713</strain>
    </source>
</reference>
<keyword evidence="6" id="KW-0808">Transferase</keyword>
<comment type="function">
    <text evidence="1">Catalyzes both the ATP-dependent activation of exogenously supplied lipoate to lipoyl-AMP and the transfer of the activated lipoyl onto the lipoyl domains of lipoate-dependent enzymes.</text>
</comment>
<dbReference type="InterPro" id="IPR004143">
    <property type="entry name" value="BPL_LPL_catalytic"/>
</dbReference>
<dbReference type="Pfam" id="PF21948">
    <property type="entry name" value="LplA-B_cat"/>
    <property type="match status" value="1"/>
</dbReference>
<evidence type="ECO:0000313" key="7">
    <source>
        <dbReference type="Proteomes" id="UP000294933"/>
    </source>
</evidence>
<dbReference type="EMBL" id="ML170156">
    <property type="protein sequence ID" value="TDL29898.1"/>
    <property type="molecule type" value="Genomic_DNA"/>
</dbReference>
<dbReference type="PROSITE" id="PS51733">
    <property type="entry name" value="BPL_LPL_CATALYTIC"/>
    <property type="match status" value="1"/>
</dbReference>
<dbReference type="VEuPathDB" id="FungiDB:BD410DRAFT_780403"/>
<dbReference type="NCBIfam" id="TIGR00545">
    <property type="entry name" value="lipoyltrans"/>
    <property type="match status" value="1"/>
</dbReference>
<protein>
    <recommendedName>
        <fullName evidence="4">Putative lipoate-protein ligase A</fullName>
    </recommendedName>
</protein>
<evidence type="ECO:0000259" key="5">
    <source>
        <dbReference type="PROSITE" id="PS51733"/>
    </source>
</evidence>
<dbReference type="GO" id="GO:0016874">
    <property type="term" value="F:ligase activity"/>
    <property type="evidence" value="ECO:0007669"/>
    <property type="project" value="UniProtKB-KW"/>
</dbReference>
<sequence length="366" mass="41392">MIIRARCLLIKLHPHYRCLHTAGNYGAISPNHSIYISKSTNPYFNLSLEDWLFRKKEGSGPLLLVYRDEPCVVIGRNQNPWKEVNLQSARKSNIPFIRRRSGGGTVYHDLGNTNYSIHTPRSSFDRKASAEVVTRAVRSIGIDDVYVNERNDICVSGYKVSGSAYKLVNKRAYHHGTMLISTSLGTLGDLLHANKPTMVTKGVASVRSAVRNLCDFETDVTHENFVEAMVDSFNANYGQAESAFLVDEDTASSIPYIREGMDELQTWEWAYGQTPEFTYTLVREFEWDTVHADVHSKHGIVTGCDIKPSLSSPDGDADWQRQVSQKLAGAQYGFVGDIDENAWKGGRETRQRCSEIWRWLLEEMQE</sequence>
<dbReference type="InterPro" id="IPR004562">
    <property type="entry name" value="LipoylTrfase_LipoateP_Ligase"/>
</dbReference>
<dbReference type="GO" id="GO:0009249">
    <property type="term" value="P:protein lipoylation"/>
    <property type="evidence" value="ECO:0007669"/>
    <property type="project" value="InterPro"/>
</dbReference>
<evidence type="ECO:0000256" key="3">
    <source>
        <dbReference type="ARBA" id="ARBA00008242"/>
    </source>
</evidence>
<comment type="pathway">
    <text evidence="2">Protein modification; protein lipoylation via exogenous pathway; protein N(6)-(lipoyl)lysine from lipoate: step 2/2.</text>
</comment>
<dbReference type="PANTHER" id="PTHR12561:SF3">
    <property type="entry name" value="LIPOYLTRANSFERASE 1, MITOCHONDRIAL"/>
    <property type="match status" value="1"/>
</dbReference>
<dbReference type="InterPro" id="IPR045864">
    <property type="entry name" value="aa-tRNA-synth_II/BPL/LPL"/>
</dbReference>